<dbReference type="AlphaFoldDB" id="R8B9A0"/>
<dbReference type="CDD" id="cd21176">
    <property type="entry name" value="LPMO_auxiliary-like"/>
    <property type="match status" value="1"/>
</dbReference>
<evidence type="ECO:0000313" key="11">
    <source>
        <dbReference type="EMBL" id="EON95879.1"/>
    </source>
</evidence>
<organism evidence="11 12">
    <name type="scientific">Phaeoacremonium minimum (strain UCR-PA7)</name>
    <name type="common">Esca disease fungus</name>
    <name type="synonym">Togninia minima</name>
    <dbReference type="NCBI Taxonomy" id="1286976"/>
    <lineage>
        <taxon>Eukaryota</taxon>
        <taxon>Fungi</taxon>
        <taxon>Dikarya</taxon>
        <taxon>Ascomycota</taxon>
        <taxon>Pezizomycotina</taxon>
        <taxon>Sordariomycetes</taxon>
        <taxon>Sordariomycetidae</taxon>
        <taxon>Togniniales</taxon>
        <taxon>Togniniaceae</taxon>
        <taxon>Phaeoacremonium</taxon>
    </lineage>
</organism>
<dbReference type="EMBL" id="KB933369">
    <property type="protein sequence ID" value="EON95879.1"/>
    <property type="molecule type" value="Genomic_DNA"/>
</dbReference>
<evidence type="ECO:0000313" key="12">
    <source>
        <dbReference type="Proteomes" id="UP000014074"/>
    </source>
</evidence>
<evidence type="ECO:0000256" key="2">
    <source>
        <dbReference type="ARBA" id="ARBA00022475"/>
    </source>
</evidence>
<evidence type="ECO:0000256" key="4">
    <source>
        <dbReference type="ARBA" id="ARBA00022729"/>
    </source>
</evidence>
<dbReference type="Proteomes" id="UP000014074">
    <property type="component" value="Unassembled WGS sequence"/>
</dbReference>
<keyword evidence="4" id="KW-0732">Signal</keyword>
<evidence type="ECO:0000256" key="1">
    <source>
        <dbReference type="ARBA" id="ARBA00004609"/>
    </source>
</evidence>
<feature type="region of interest" description="Disordered" evidence="8">
    <location>
        <begin position="199"/>
        <end position="221"/>
    </location>
</feature>
<dbReference type="PANTHER" id="PTHR34992:SF2">
    <property type="entry name" value="COPPER ACQUISITION FACTOR BIM1-LIKE DOMAIN-CONTAINING PROTEIN"/>
    <property type="match status" value="1"/>
</dbReference>
<comment type="subcellular location">
    <subcellularLocation>
        <location evidence="1">Cell membrane</location>
        <topology evidence="1">Lipid-anchor</topology>
        <topology evidence="1">GPI-anchor</topology>
    </subcellularLocation>
</comment>
<feature type="transmembrane region" description="Helical" evidence="9">
    <location>
        <begin position="228"/>
        <end position="248"/>
    </location>
</feature>
<evidence type="ECO:0000256" key="8">
    <source>
        <dbReference type="SAM" id="MobiDB-lite"/>
    </source>
</evidence>
<dbReference type="InterPro" id="IPR046530">
    <property type="entry name" value="BIM1-like_dom"/>
</dbReference>
<evidence type="ECO:0000256" key="6">
    <source>
        <dbReference type="ARBA" id="ARBA00023180"/>
    </source>
</evidence>
<dbReference type="eggNOG" id="ENOG502S92W">
    <property type="taxonomic scope" value="Eukaryota"/>
</dbReference>
<dbReference type="InterPro" id="IPR046936">
    <property type="entry name" value="BIM1-like"/>
</dbReference>
<proteinExistence type="predicted"/>
<dbReference type="RefSeq" id="XP_007919327.1">
    <property type="nucleotide sequence ID" value="XM_007921136.1"/>
</dbReference>
<dbReference type="KEGG" id="tmn:UCRPA7_8624"/>
<dbReference type="GeneID" id="19329494"/>
<dbReference type="PANTHER" id="PTHR34992">
    <property type="entry name" value="HYPHAL ANASTAMOSIS-7 PROTEIN"/>
    <property type="match status" value="1"/>
</dbReference>
<dbReference type="GO" id="GO:0005886">
    <property type="term" value="C:plasma membrane"/>
    <property type="evidence" value="ECO:0007669"/>
    <property type="project" value="UniProtKB-SubCell"/>
</dbReference>
<dbReference type="OrthoDB" id="5333578at2759"/>
<keyword evidence="9" id="KW-1133">Transmembrane helix</keyword>
<evidence type="ECO:0000256" key="5">
    <source>
        <dbReference type="ARBA" id="ARBA00023136"/>
    </source>
</evidence>
<accession>R8B9A0</accession>
<keyword evidence="6" id="KW-0325">Glycoprotein</keyword>
<dbReference type="Pfam" id="PF20238">
    <property type="entry name" value="BIM1-like_dom"/>
    <property type="match status" value="1"/>
</dbReference>
<dbReference type="HOGENOM" id="CLU_070647_2_1_1"/>
<keyword evidence="12" id="KW-1185">Reference proteome</keyword>
<sequence length="249" mass="25681">MKSAVLRSLDPLDSLGYPVGMAFKSLALLAAAQLASAHFGLEYPVWRTDTLANEDGPYSQWTYPCAGVPSNLTNANRTDWPLAGGSIVLDLHHPWAYIFINLGLGDGTVTNFNYSLTPEFLNSTGKGTLCIPTIPLPSELNVTDGTPASIQVITLGETGTSLYNCADITFRANATALSGDACKTDEGVSFVAVQQQSNDTATNGTTGSNSTNSTDSGSGESAGSATGVSMVALSSVVGLAVLFCLGIGA</sequence>
<protein>
    <recommendedName>
        <fullName evidence="10">Copper acquisition factor BIM1-like domain-containing protein</fullName>
    </recommendedName>
</protein>
<evidence type="ECO:0000256" key="9">
    <source>
        <dbReference type="SAM" id="Phobius"/>
    </source>
</evidence>
<keyword evidence="3" id="KW-0336">GPI-anchor</keyword>
<keyword evidence="9" id="KW-0812">Transmembrane</keyword>
<evidence type="ECO:0000256" key="3">
    <source>
        <dbReference type="ARBA" id="ARBA00022622"/>
    </source>
</evidence>
<evidence type="ECO:0000259" key="10">
    <source>
        <dbReference type="Pfam" id="PF20238"/>
    </source>
</evidence>
<keyword evidence="5 9" id="KW-0472">Membrane</keyword>
<gene>
    <name evidence="11" type="ORF">UCRPA7_8624</name>
</gene>
<evidence type="ECO:0000256" key="7">
    <source>
        <dbReference type="ARBA" id="ARBA00023288"/>
    </source>
</evidence>
<keyword evidence="2" id="KW-1003">Cell membrane</keyword>
<reference evidence="12" key="1">
    <citation type="journal article" date="2013" name="Genome Announc.">
        <title>Draft genome sequence of the ascomycete Phaeoacremonium aleophilum strain UCR-PA7, a causal agent of the esca disease complex in grapevines.</title>
        <authorList>
            <person name="Blanco-Ulate B."/>
            <person name="Rolshausen P."/>
            <person name="Cantu D."/>
        </authorList>
    </citation>
    <scope>NUCLEOTIDE SEQUENCE [LARGE SCALE GENOMIC DNA]</scope>
    <source>
        <strain evidence="12">UCR-PA7</strain>
    </source>
</reference>
<dbReference type="GO" id="GO:0098552">
    <property type="term" value="C:side of membrane"/>
    <property type="evidence" value="ECO:0007669"/>
    <property type="project" value="UniProtKB-KW"/>
</dbReference>
<feature type="domain" description="Copper acquisition factor BIM1-like" evidence="10">
    <location>
        <begin position="36"/>
        <end position="185"/>
    </location>
</feature>
<name>R8B9A0_PHAM7</name>
<keyword evidence="7" id="KW-0449">Lipoprotein</keyword>